<evidence type="ECO:0000313" key="12">
    <source>
        <dbReference type="Proteomes" id="UP001142055"/>
    </source>
</evidence>
<dbReference type="SMART" id="SM00271">
    <property type="entry name" value="DnaJ"/>
    <property type="match status" value="1"/>
</dbReference>
<feature type="domain" description="EF-hand" evidence="10">
    <location>
        <begin position="123"/>
        <end position="150"/>
    </location>
</feature>
<feature type="domain" description="EF-hand" evidence="10">
    <location>
        <begin position="79"/>
        <end position="114"/>
    </location>
</feature>
<dbReference type="CDD" id="cd06257">
    <property type="entry name" value="DnaJ"/>
    <property type="match status" value="1"/>
</dbReference>
<dbReference type="InterPro" id="IPR036869">
    <property type="entry name" value="J_dom_sf"/>
</dbReference>
<dbReference type="PANTHER" id="PTHR44176:SF1">
    <property type="entry name" value="DNAJ HOMOLOG SUBFAMILY C MEMBER 25"/>
    <property type="match status" value="1"/>
</dbReference>
<dbReference type="InterPro" id="IPR001623">
    <property type="entry name" value="DnaJ_domain"/>
</dbReference>
<dbReference type="InterPro" id="IPR018253">
    <property type="entry name" value="DnaJ_domain_CS"/>
</dbReference>
<keyword evidence="12" id="KW-1185">Reference proteome</keyword>
<proteinExistence type="inferred from homology"/>
<dbReference type="InterPro" id="IPR011992">
    <property type="entry name" value="EF-hand-dom_pair"/>
</dbReference>
<sequence length="500" mass="59080">MPRPISAQTRNEQQLKDKAVRQAAITTDPVEKIRLLCLQRGTAGIMALGRAFRIMDDNRSGDLNFDEFRNGMQDLGLVVSNDEYQKLFQLFDRDGSGTVKYDEFLRSIRPPMSKMRHDLVSMAFAKLDKTGDGIVTIDDLKGVYNVKLHPEYLNGNKTESELLQDFLKKFEEGTPDGKLTKDEFEDYYSGVILGVTRDSTTQEISRAYRALAKKWHPDLHRAEDAKKTATEKFQLIAAAYEVLRDDESRKDYDYMLDNPEEYYHHYYRYYRRMYAPKVDVRIVIVVAITLISAYQYYGSHSRYEEAIDYFVTVPKYRNRAKDIAINEGIWPTENKSRTLKQRGANNKKLAKEELKAEEESVIRQVIQDKMQIKGAYSKPTYMDVLWIQIIFLPIWIGNYIYWYGRWIYKFDIKKEPFGLEEKHYLIRRFMGLSQGEWSNKEDYEIEEYMREELWIRENFDPWKQKRDDELKASLAENPAYKRYRRYMKKGGPGQITFGED</sequence>
<dbReference type="InterPro" id="IPR002048">
    <property type="entry name" value="EF_hand_dom"/>
</dbReference>
<evidence type="ECO:0000259" key="9">
    <source>
        <dbReference type="PROSITE" id="PS50076"/>
    </source>
</evidence>
<evidence type="ECO:0000256" key="7">
    <source>
        <dbReference type="ARBA" id="ARBA00024193"/>
    </source>
</evidence>
<dbReference type="Pfam" id="PF13499">
    <property type="entry name" value="EF-hand_7"/>
    <property type="match status" value="1"/>
</dbReference>
<organism evidence="11 12">
    <name type="scientific">Blomia tropicalis</name>
    <name type="common">Mite</name>
    <dbReference type="NCBI Taxonomy" id="40697"/>
    <lineage>
        <taxon>Eukaryota</taxon>
        <taxon>Metazoa</taxon>
        <taxon>Ecdysozoa</taxon>
        <taxon>Arthropoda</taxon>
        <taxon>Chelicerata</taxon>
        <taxon>Arachnida</taxon>
        <taxon>Acari</taxon>
        <taxon>Acariformes</taxon>
        <taxon>Sarcoptiformes</taxon>
        <taxon>Astigmata</taxon>
        <taxon>Glycyphagoidea</taxon>
        <taxon>Echimyopodidae</taxon>
        <taxon>Blomia</taxon>
    </lineage>
</organism>
<comment type="similarity">
    <text evidence="7">Belongs to the DNAJC25 family.</text>
</comment>
<evidence type="ECO:0000256" key="3">
    <source>
        <dbReference type="ARBA" id="ARBA00022837"/>
    </source>
</evidence>
<dbReference type="InterPro" id="IPR044632">
    <property type="entry name" value="DNAJC25-like"/>
</dbReference>
<feature type="domain" description="EF-hand" evidence="10">
    <location>
        <begin position="43"/>
        <end position="78"/>
    </location>
</feature>
<keyword evidence="6" id="KW-0143">Chaperone</keyword>
<dbReference type="EMBL" id="JAPWDV010000001">
    <property type="protein sequence ID" value="KAJ6224622.1"/>
    <property type="molecule type" value="Genomic_DNA"/>
</dbReference>
<evidence type="ECO:0000256" key="5">
    <source>
        <dbReference type="ARBA" id="ARBA00023136"/>
    </source>
</evidence>
<comment type="caution">
    <text evidence="11">The sequence shown here is derived from an EMBL/GenBank/DDBJ whole genome shotgun (WGS) entry which is preliminary data.</text>
</comment>
<dbReference type="Gene3D" id="1.10.238.10">
    <property type="entry name" value="EF-hand"/>
    <property type="match status" value="1"/>
</dbReference>
<dbReference type="AlphaFoldDB" id="A0A9Q0MHP4"/>
<dbReference type="GO" id="GO:0006457">
    <property type="term" value="P:protein folding"/>
    <property type="evidence" value="ECO:0007669"/>
    <property type="project" value="InterPro"/>
</dbReference>
<dbReference type="InterPro" id="IPR018247">
    <property type="entry name" value="EF_Hand_1_Ca_BS"/>
</dbReference>
<reference evidence="11" key="1">
    <citation type="submission" date="2022-12" db="EMBL/GenBank/DDBJ databases">
        <title>Genome assemblies of Blomia tropicalis.</title>
        <authorList>
            <person name="Cui Y."/>
        </authorList>
    </citation>
    <scope>NUCLEOTIDE SEQUENCE</scope>
    <source>
        <tissue evidence="11">Adult mites</tissue>
    </source>
</reference>
<evidence type="ECO:0000256" key="8">
    <source>
        <dbReference type="SAM" id="Phobius"/>
    </source>
</evidence>
<keyword evidence="3" id="KW-0106">Calcium</keyword>
<evidence type="ECO:0000256" key="4">
    <source>
        <dbReference type="ARBA" id="ARBA00022989"/>
    </source>
</evidence>
<keyword evidence="5 8" id="KW-0472">Membrane</keyword>
<dbReference type="PANTHER" id="PTHR44176">
    <property type="entry name" value="DNAJ HOMOLOG SUBFAMILY C MEMBER 25"/>
    <property type="match status" value="1"/>
</dbReference>
<dbReference type="SUPFAM" id="SSF46565">
    <property type="entry name" value="Chaperone J-domain"/>
    <property type="match status" value="1"/>
</dbReference>
<comment type="subcellular location">
    <subcellularLocation>
        <location evidence="1">Membrane</location>
        <topology evidence="1">Multi-pass membrane protein</topology>
    </subcellularLocation>
</comment>
<evidence type="ECO:0000259" key="10">
    <source>
        <dbReference type="PROSITE" id="PS50222"/>
    </source>
</evidence>
<name>A0A9Q0MHP4_BLOTA</name>
<feature type="transmembrane region" description="Helical" evidence="8">
    <location>
        <begin position="278"/>
        <end position="297"/>
    </location>
</feature>
<dbReference type="SUPFAM" id="SSF47473">
    <property type="entry name" value="EF-hand"/>
    <property type="match status" value="1"/>
</dbReference>
<dbReference type="Gene3D" id="1.10.287.110">
    <property type="entry name" value="DnaJ domain"/>
    <property type="match status" value="1"/>
</dbReference>
<keyword evidence="2 8" id="KW-0812">Transmembrane</keyword>
<dbReference type="SMART" id="SM00054">
    <property type="entry name" value="EFh"/>
    <property type="match status" value="3"/>
</dbReference>
<dbReference type="PROSITE" id="PS50076">
    <property type="entry name" value="DNAJ_2"/>
    <property type="match status" value="1"/>
</dbReference>
<evidence type="ECO:0000256" key="6">
    <source>
        <dbReference type="ARBA" id="ARBA00023186"/>
    </source>
</evidence>
<dbReference type="Pfam" id="PF00226">
    <property type="entry name" value="DnaJ"/>
    <property type="match status" value="1"/>
</dbReference>
<dbReference type="PROSITE" id="PS50222">
    <property type="entry name" value="EF_HAND_2"/>
    <property type="match status" value="3"/>
</dbReference>
<evidence type="ECO:0000313" key="11">
    <source>
        <dbReference type="EMBL" id="KAJ6224622.1"/>
    </source>
</evidence>
<dbReference type="PROSITE" id="PS00636">
    <property type="entry name" value="DNAJ_1"/>
    <property type="match status" value="1"/>
</dbReference>
<accession>A0A9Q0MHP4</accession>
<dbReference type="Proteomes" id="UP001142055">
    <property type="component" value="Chromosome 1"/>
</dbReference>
<dbReference type="GO" id="GO:0005509">
    <property type="term" value="F:calcium ion binding"/>
    <property type="evidence" value="ECO:0007669"/>
    <property type="project" value="InterPro"/>
</dbReference>
<dbReference type="CDD" id="cd00051">
    <property type="entry name" value="EFh"/>
    <property type="match status" value="1"/>
</dbReference>
<gene>
    <name evidence="11" type="ORF">RDWZM_003167</name>
</gene>
<evidence type="ECO:0000256" key="2">
    <source>
        <dbReference type="ARBA" id="ARBA00022692"/>
    </source>
</evidence>
<dbReference type="GO" id="GO:0005789">
    <property type="term" value="C:endoplasmic reticulum membrane"/>
    <property type="evidence" value="ECO:0007669"/>
    <property type="project" value="TreeGrafter"/>
</dbReference>
<feature type="domain" description="J" evidence="9">
    <location>
        <begin position="188"/>
        <end position="256"/>
    </location>
</feature>
<evidence type="ECO:0000256" key="1">
    <source>
        <dbReference type="ARBA" id="ARBA00004141"/>
    </source>
</evidence>
<dbReference type="PROSITE" id="PS00018">
    <property type="entry name" value="EF_HAND_1"/>
    <property type="match status" value="1"/>
</dbReference>
<keyword evidence="4 8" id="KW-1133">Transmembrane helix</keyword>
<dbReference type="PRINTS" id="PR00625">
    <property type="entry name" value="JDOMAIN"/>
</dbReference>
<feature type="transmembrane region" description="Helical" evidence="8">
    <location>
        <begin position="385"/>
        <end position="404"/>
    </location>
</feature>
<protein>
    <submittedName>
        <fullName evidence="11">Uncharacterized protein</fullName>
    </submittedName>
</protein>